<proteinExistence type="inferred from homology"/>
<dbReference type="EC" id="3.1.1.-" evidence="5"/>
<accession>A0ABQ8HWS0</accession>
<dbReference type="EMBL" id="JAFEMO010000006">
    <property type="protein sequence ID" value="KAH7568810.1"/>
    <property type="molecule type" value="Genomic_DNA"/>
</dbReference>
<dbReference type="Proteomes" id="UP000827721">
    <property type="component" value="Unassembled WGS sequence"/>
</dbReference>
<feature type="domain" description="Fungal lipase-type" evidence="6">
    <location>
        <begin position="157"/>
        <end position="198"/>
    </location>
</feature>
<keyword evidence="4 5" id="KW-0443">Lipid metabolism</keyword>
<reference evidence="7 8" key="1">
    <citation type="submission" date="2021-02" db="EMBL/GenBank/DDBJ databases">
        <title>Plant Genome Project.</title>
        <authorList>
            <person name="Zhang R.-G."/>
        </authorList>
    </citation>
    <scope>NUCLEOTIDE SEQUENCE [LARGE SCALE GENOMIC DNA]</scope>
    <source>
        <tissue evidence="7">Leaves</tissue>
    </source>
</reference>
<evidence type="ECO:0000256" key="5">
    <source>
        <dbReference type="RuleBase" id="RU367093"/>
    </source>
</evidence>
<comment type="function">
    <text evidence="5">Acylhydrolase that catalyzes the hydrolysis of phospholipids at the sn-1 position.</text>
</comment>
<evidence type="ECO:0000259" key="6">
    <source>
        <dbReference type="Pfam" id="PF01764"/>
    </source>
</evidence>
<organism evidence="7 8">
    <name type="scientific">Xanthoceras sorbifolium</name>
    <dbReference type="NCBI Taxonomy" id="99658"/>
    <lineage>
        <taxon>Eukaryota</taxon>
        <taxon>Viridiplantae</taxon>
        <taxon>Streptophyta</taxon>
        <taxon>Embryophyta</taxon>
        <taxon>Tracheophyta</taxon>
        <taxon>Spermatophyta</taxon>
        <taxon>Magnoliopsida</taxon>
        <taxon>eudicotyledons</taxon>
        <taxon>Gunneridae</taxon>
        <taxon>Pentapetalae</taxon>
        <taxon>rosids</taxon>
        <taxon>malvids</taxon>
        <taxon>Sapindales</taxon>
        <taxon>Sapindaceae</taxon>
        <taxon>Xanthoceroideae</taxon>
        <taxon>Xanthoceras</taxon>
    </lineage>
</organism>
<dbReference type="InterPro" id="IPR033556">
    <property type="entry name" value="PLA"/>
</dbReference>
<comment type="caution">
    <text evidence="7">The sequence shown here is derived from an EMBL/GenBank/DDBJ whole genome shotgun (WGS) entry which is preliminary data.</text>
</comment>
<dbReference type="InterPro" id="IPR029058">
    <property type="entry name" value="AB_hydrolase_fold"/>
</dbReference>
<evidence type="ECO:0000256" key="4">
    <source>
        <dbReference type="ARBA" id="ARBA00023098"/>
    </source>
</evidence>
<dbReference type="InterPro" id="IPR002921">
    <property type="entry name" value="Fungal_lipase-type"/>
</dbReference>
<dbReference type="SUPFAM" id="SSF53474">
    <property type="entry name" value="alpha/beta-Hydrolases"/>
    <property type="match status" value="1"/>
</dbReference>
<dbReference type="Pfam" id="PF01764">
    <property type="entry name" value="Lipase_3"/>
    <property type="match status" value="1"/>
</dbReference>
<sequence length="306" mass="34818">MAGIAQRWRELSGENNWEGLLDPLDIDLRRYIIHYGERTEAVANAYNGEKVSNWCRFSRYPPNKFFFEVGLQSGNPFKYKVTSFFYARSEIKLGSWIFAEESSWMGYVAVATDEGKALQIYLENPHHDAKILSEVRKLVDKYQDEEISITVTGHSLVMAFGSPRVGNEDFKKAVSQIKDLHILRIRNASDGITSLPPDLFSYVDVGQQLAIDTNKSPYLLPGVNPHNLEIYLHGVAGTQGLFGEFELVIHRCRSLVNKHLKALNPELTPNVPEQWWIEKNKDMVQQDDGSWELDDYVPPPPSTTTA</sequence>
<evidence type="ECO:0000313" key="8">
    <source>
        <dbReference type="Proteomes" id="UP000827721"/>
    </source>
</evidence>
<dbReference type="PANTHER" id="PTHR31828:SF20">
    <property type="entry name" value="PHOSPHOLIPASE A1"/>
    <property type="match status" value="1"/>
</dbReference>
<evidence type="ECO:0000256" key="1">
    <source>
        <dbReference type="ARBA" id="ARBA00010701"/>
    </source>
</evidence>
<keyword evidence="8" id="KW-1185">Reference proteome</keyword>
<name>A0ABQ8HWS0_9ROSI</name>
<evidence type="ECO:0000313" key="7">
    <source>
        <dbReference type="EMBL" id="KAH7568810.1"/>
    </source>
</evidence>
<dbReference type="PANTHER" id="PTHR31828">
    <property type="entry name" value="PHOSPHOLIPASE A1-IIGAMMA"/>
    <property type="match status" value="1"/>
</dbReference>
<keyword evidence="2 5" id="KW-0378">Hydrolase</keyword>
<comment type="similarity">
    <text evidence="1 5">Belongs to the AB hydrolase superfamily. Lipase family.</text>
</comment>
<evidence type="ECO:0000256" key="2">
    <source>
        <dbReference type="ARBA" id="ARBA00022801"/>
    </source>
</evidence>
<keyword evidence="3 5" id="KW-0442">Lipid degradation</keyword>
<dbReference type="Gene3D" id="3.40.50.1820">
    <property type="entry name" value="alpha/beta hydrolase"/>
    <property type="match status" value="3"/>
</dbReference>
<evidence type="ECO:0000256" key="3">
    <source>
        <dbReference type="ARBA" id="ARBA00022963"/>
    </source>
</evidence>
<gene>
    <name evidence="7" type="ORF">JRO89_XS06G0054800</name>
</gene>
<protein>
    <recommendedName>
        <fullName evidence="5">Phospholipase A1</fullName>
        <ecNumber evidence="5">3.1.1.-</ecNumber>
    </recommendedName>
</protein>